<dbReference type="GO" id="GO:0098813">
    <property type="term" value="P:nuclear chromosome segregation"/>
    <property type="evidence" value="ECO:0007669"/>
    <property type="project" value="UniProtKB-ARBA"/>
</dbReference>
<evidence type="ECO:0000256" key="7">
    <source>
        <dbReference type="RuleBase" id="RU000304"/>
    </source>
</evidence>
<evidence type="ECO:0000256" key="3">
    <source>
        <dbReference type="ARBA" id="ARBA00022741"/>
    </source>
</evidence>
<dbReference type="OrthoDB" id="20524at2759"/>
<evidence type="ECO:0000256" key="1">
    <source>
        <dbReference type="ARBA" id="ARBA00022527"/>
    </source>
</evidence>
<dbReference type="GO" id="GO:0004712">
    <property type="term" value="F:protein serine/threonine/tyrosine kinase activity"/>
    <property type="evidence" value="ECO:0007669"/>
    <property type="project" value="TreeGrafter"/>
</dbReference>
<evidence type="ECO:0000313" key="11">
    <source>
        <dbReference type="Proteomes" id="UP000008370"/>
    </source>
</evidence>
<protein>
    <recommendedName>
        <fullName evidence="9">Protein kinase domain-containing protein</fullName>
    </recommendedName>
</protein>
<dbReference type="STRING" id="650164.K5VEI6"/>
<dbReference type="Proteomes" id="UP000008370">
    <property type="component" value="Unassembled WGS sequence"/>
</dbReference>
<dbReference type="HOGENOM" id="CLU_000288_63_23_1"/>
<evidence type="ECO:0000256" key="8">
    <source>
        <dbReference type="SAM" id="MobiDB-lite"/>
    </source>
</evidence>
<feature type="domain" description="Protein kinase" evidence="9">
    <location>
        <begin position="69"/>
        <end position="360"/>
    </location>
</feature>
<dbReference type="InterPro" id="IPR000719">
    <property type="entry name" value="Prot_kinase_dom"/>
</dbReference>
<dbReference type="InterPro" id="IPR027084">
    <property type="entry name" value="Mps1_cat"/>
</dbReference>
<evidence type="ECO:0000256" key="5">
    <source>
        <dbReference type="ARBA" id="ARBA00022840"/>
    </source>
</evidence>
<dbReference type="CDD" id="cd14131">
    <property type="entry name" value="PKc_Mps1"/>
    <property type="match status" value="1"/>
</dbReference>
<dbReference type="InterPro" id="IPR008271">
    <property type="entry name" value="Ser/Thr_kinase_AS"/>
</dbReference>
<dbReference type="GO" id="GO:0005524">
    <property type="term" value="F:ATP binding"/>
    <property type="evidence" value="ECO:0007669"/>
    <property type="project" value="UniProtKB-UniRule"/>
</dbReference>
<evidence type="ECO:0000313" key="10">
    <source>
        <dbReference type="EMBL" id="EKM49573.1"/>
    </source>
</evidence>
<keyword evidence="5 6" id="KW-0067">ATP-binding</keyword>
<dbReference type="KEGG" id="pco:PHACADRAFT_265117"/>
<dbReference type="Gene3D" id="3.30.200.20">
    <property type="entry name" value="Phosphorylase Kinase, domain 1"/>
    <property type="match status" value="1"/>
</dbReference>
<feature type="region of interest" description="Disordered" evidence="8">
    <location>
        <begin position="1"/>
        <end position="61"/>
    </location>
</feature>
<organism evidence="10 11">
    <name type="scientific">Phanerochaete carnosa (strain HHB-10118-sp)</name>
    <name type="common">White-rot fungus</name>
    <name type="synonym">Peniophora carnosa</name>
    <dbReference type="NCBI Taxonomy" id="650164"/>
    <lineage>
        <taxon>Eukaryota</taxon>
        <taxon>Fungi</taxon>
        <taxon>Dikarya</taxon>
        <taxon>Basidiomycota</taxon>
        <taxon>Agaricomycotina</taxon>
        <taxon>Agaricomycetes</taxon>
        <taxon>Polyporales</taxon>
        <taxon>Phanerochaetaceae</taxon>
        <taxon>Phanerochaete</taxon>
    </lineage>
</organism>
<feature type="region of interest" description="Disordered" evidence="8">
    <location>
        <begin position="367"/>
        <end position="386"/>
    </location>
</feature>
<keyword evidence="1 7" id="KW-0723">Serine/threonine-protein kinase</keyword>
<dbReference type="PANTHER" id="PTHR22974:SF21">
    <property type="entry name" value="DUAL SPECIFICITY PROTEIN KINASE TTK"/>
    <property type="match status" value="1"/>
</dbReference>
<name>K5VEI6_PHACS</name>
<dbReference type="RefSeq" id="XP_007401639.1">
    <property type="nucleotide sequence ID" value="XM_007401577.1"/>
</dbReference>
<evidence type="ECO:0000256" key="2">
    <source>
        <dbReference type="ARBA" id="ARBA00022679"/>
    </source>
</evidence>
<dbReference type="Gene3D" id="1.10.510.10">
    <property type="entry name" value="Transferase(Phosphotransferase) domain 1"/>
    <property type="match status" value="1"/>
</dbReference>
<dbReference type="GO" id="GO:0034501">
    <property type="term" value="P:protein localization to kinetochore"/>
    <property type="evidence" value="ECO:0007669"/>
    <property type="project" value="TreeGrafter"/>
</dbReference>
<feature type="region of interest" description="Disordered" evidence="8">
    <location>
        <begin position="431"/>
        <end position="460"/>
    </location>
</feature>
<feature type="compositionally biased region" description="Acidic residues" evidence="8">
    <location>
        <begin position="445"/>
        <end position="460"/>
    </location>
</feature>
<dbReference type="GO" id="GO:0000776">
    <property type="term" value="C:kinetochore"/>
    <property type="evidence" value="ECO:0007669"/>
    <property type="project" value="TreeGrafter"/>
</dbReference>
<gene>
    <name evidence="10" type="ORF">PHACADRAFT_265117</name>
</gene>
<dbReference type="SUPFAM" id="SSF56112">
    <property type="entry name" value="Protein kinase-like (PK-like)"/>
    <property type="match status" value="1"/>
</dbReference>
<evidence type="ECO:0000256" key="6">
    <source>
        <dbReference type="PROSITE-ProRule" id="PRU10141"/>
    </source>
</evidence>
<dbReference type="EMBL" id="JH930480">
    <property type="protein sequence ID" value="EKM49573.1"/>
    <property type="molecule type" value="Genomic_DNA"/>
</dbReference>
<proteinExistence type="inferred from homology"/>
<evidence type="ECO:0000256" key="4">
    <source>
        <dbReference type="ARBA" id="ARBA00022777"/>
    </source>
</evidence>
<dbReference type="FunFam" id="1.10.510.10:FF:000224">
    <property type="entry name" value="serine/threonine-protein kinase mph1 isoform X1"/>
    <property type="match status" value="1"/>
</dbReference>
<evidence type="ECO:0000259" key="9">
    <source>
        <dbReference type="PROSITE" id="PS50011"/>
    </source>
</evidence>
<dbReference type="GO" id="GO:0007094">
    <property type="term" value="P:mitotic spindle assembly checkpoint signaling"/>
    <property type="evidence" value="ECO:0007669"/>
    <property type="project" value="TreeGrafter"/>
</dbReference>
<dbReference type="Pfam" id="PF00069">
    <property type="entry name" value="Pkinase"/>
    <property type="match status" value="1"/>
</dbReference>
<dbReference type="SMART" id="SM00220">
    <property type="entry name" value="S_TKc"/>
    <property type="match status" value="1"/>
</dbReference>
<keyword evidence="4" id="KW-0418">Kinase</keyword>
<comment type="similarity">
    <text evidence="7">Belongs to the protein kinase superfamily.</text>
</comment>
<dbReference type="GO" id="GO:0004674">
    <property type="term" value="F:protein serine/threonine kinase activity"/>
    <property type="evidence" value="ECO:0007669"/>
    <property type="project" value="UniProtKB-KW"/>
</dbReference>
<accession>K5VEI6</accession>
<feature type="compositionally biased region" description="Pro residues" evidence="8">
    <location>
        <begin position="372"/>
        <end position="382"/>
    </location>
</feature>
<dbReference type="PANTHER" id="PTHR22974">
    <property type="entry name" value="MIXED LINEAGE PROTEIN KINASE"/>
    <property type="match status" value="1"/>
</dbReference>
<dbReference type="PROSITE" id="PS00107">
    <property type="entry name" value="PROTEIN_KINASE_ATP"/>
    <property type="match status" value="1"/>
</dbReference>
<feature type="compositionally biased region" description="Low complexity" evidence="8">
    <location>
        <begin position="37"/>
        <end position="50"/>
    </location>
</feature>
<dbReference type="GO" id="GO:0033316">
    <property type="term" value="P:meiotic spindle assembly checkpoint signaling"/>
    <property type="evidence" value="ECO:0007669"/>
    <property type="project" value="TreeGrafter"/>
</dbReference>
<dbReference type="InterPro" id="IPR017441">
    <property type="entry name" value="Protein_kinase_ATP_BS"/>
</dbReference>
<feature type="compositionally biased region" description="Polar residues" evidence="8">
    <location>
        <begin position="1"/>
        <end position="28"/>
    </location>
</feature>
<keyword evidence="2" id="KW-0808">Transferase</keyword>
<dbReference type="GeneID" id="18919018"/>
<keyword evidence="3 6" id="KW-0547">Nucleotide-binding</keyword>
<keyword evidence="11" id="KW-1185">Reference proteome</keyword>
<dbReference type="InParanoid" id="K5VEI6"/>
<dbReference type="PROSITE" id="PS00108">
    <property type="entry name" value="PROTEIN_KINASE_ST"/>
    <property type="match status" value="1"/>
</dbReference>
<feature type="binding site" evidence="6">
    <location>
        <position position="98"/>
    </location>
    <ligand>
        <name>ATP</name>
        <dbReference type="ChEBI" id="CHEBI:30616"/>
    </ligand>
</feature>
<dbReference type="GO" id="GO:0005634">
    <property type="term" value="C:nucleus"/>
    <property type="evidence" value="ECO:0007669"/>
    <property type="project" value="TreeGrafter"/>
</dbReference>
<dbReference type="AlphaFoldDB" id="K5VEI6"/>
<dbReference type="FunFam" id="3.30.200.20:FF:000131">
    <property type="entry name" value="Dual specificity protein kinase TTK"/>
    <property type="match status" value="1"/>
</dbReference>
<reference evidence="10 11" key="1">
    <citation type="journal article" date="2012" name="BMC Genomics">
        <title>Comparative genomics of the white-rot fungi, Phanerochaete carnosa and P. chrysosporium, to elucidate the genetic basis of the distinct wood types they colonize.</title>
        <authorList>
            <person name="Suzuki H."/>
            <person name="MacDonald J."/>
            <person name="Syed K."/>
            <person name="Salamov A."/>
            <person name="Hori C."/>
            <person name="Aerts A."/>
            <person name="Henrissat B."/>
            <person name="Wiebenga A."/>
            <person name="vanKuyk P.A."/>
            <person name="Barry K."/>
            <person name="Lindquist E."/>
            <person name="LaButti K."/>
            <person name="Lapidus A."/>
            <person name="Lucas S."/>
            <person name="Coutinho P."/>
            <person name="Gong Y."/>
            <person name="Samejima M."/>
            <person name="Mahadevan R."/>
            <person name="Abou-Zaid M."/>
            <person name="de Vries R.P."/>
            <person name="Igarashi K."/>
            <person name="Yadav J.S."/>
            <person name="Grigoriev I.V."/>
            <person name="Master E.R."/>
        </authorList>
    </citation>
    <scope>NUCLEOTIDE SEQUENCE [LARGE SCALE GENOMIC DNA]</scope>
    <source>
        <strain evidence="10 11">HHB-10118-sp</strain>
    </source>
</reference>
<dbReference type="InterPro" id="IPR011009">
    <property type="entry name" value="Kinase-like_dom_sf"/>
</dbReference>
<sequence length="460" mass="51833">MNGRHVQQQHYQQPDLMQSQAHQPQQNGRMRPPPVPVRQSQSLPQQQQPQAPLPPPPQPKTMAVNKRIYQRLDLLGKGGSSRVYRVMDMTTNEIYALKRVALDRTDPESMNGYMNEIALLKRLDGNHRIIRLIDSEVRRGGAGSKGILMLLMECGEIDLARLLQQQQTEPVDFVWVSYYWKQMLQAVHVIHEEKIVHSDLKPANFVLVKGQLKLIDFGIANAIANDTTNIQRDHQIGTVNYMSPEAIELPDGMRRLKVGRQSDIWSLGCILYQMVYGQPPFQHLSVYQKMKAIPDGSYQIDFPEYASPLAPRTEPGSPQKRLNHLKVPVPKHVIETIKRCLVRNPKERATIPELLDENWLTMREPTSVLAPPASPSPAPPATAPTLKEDEVVINPFFMSQLLKYGIMLGQSDKSFEGDALSSEAMRLVRELQNVRASTDTPPPEASEEDGAVETTDADAT</sequence>
<dbReference type="PROSITE" id="PS50011">
    <property type="entry name" value="PROTEIN_KINASE_DOM"/>
    <property type="match status" value="1"/>
</dbReference>